<reference evidence="1" key="1">
    <citation type="journal article" date="2014" name="Front. Microbiol.">
        <title>High frequency of phylogenetically diverse reductive dehalogenase-homologous genes in deep subseafloor sedimentary metagenomes.</title>
        <authorList>
            <person name="Kawai M."/>
            <person name="Futagami T."/>
            <person name="Toyoda A."/>
            <person name="Takaki Y."/>
            <person name="Nishi S."/>
            <person name="Hori S."/>
            <person name="Arai W."/>
            <person name="Tsubouchi T."/>
            <person name="Morono Y."/>
            <person name="Uchiyama I."/>
            <person name="Ito T."/>
            <person name="Fujiyama A."/>
            <person name="Inagaki F."/>
            <person name="Takami H."/>
        </authorList>
    </citation>
    <scope>NUCLEOTIDE SEQUENCE</scope>
    <source>
        <strain evidence="1">Expedition CK06-06</strain>
    </source>
</reference>
<evidence type="ECO:0000313" key="1">
    <source>
        <dbReference type="EMBL" id="GAG30969.1"/>
    </source>
</evidence>
<name>X0WJ50_9ZZZZ</name>
<comment type="caution">
    <text evidence="1">The sequence shown here is derived from an EMBL/GenBank/DDBJ whole genome shotgun (WGS) entry which is preliminary data.</text>
</comment>
<dbReference type="EMBL" id="BARS01047926">
    <property type="protein sequence ID" value="GAG30969.1"/>
    <property type="molecule type" value="Genomic_DNA"/>
</dbReference>
<accession>X0WJ50</accession>
<feature type="non-terminal residue" evidence="1">
    <location>
        <position position="1"/>
    </location>
</feature>
<organism evidence="1">
    <name type="scientific">marine sediment metagenome</name>
    <dbReference type="NCBI Taxonomy" id="412755"/>
    <lineage>
        <taxon>unclassified sequences</taxon>
        <taxon>metagenomes</taxon>
        <taxon>ecological metagenomes</taxon>
    </lineage>
</organism>
<protein>
    <submittedName>
        <fullName evidence="1">Uncharacterized protein</fullName>
    </submittedName>
</protein>
<gene>
    <name evidence="1" type="ORF">S01H1_71927</name>
</gene>
<sequence>DITVQLVTAAPAIHEYIDGYFAAFDAGALLPTINALEIRDNDAPVGADTLFYLKDPLTRVLRIAGADSCDVYHNPYNNVRISTGLITSEFEGKVCVPLIDVQLGFYFWGQTWGPCLGIAAAGGGIGAAVNERGVYFQEDGAIGLFTDGSITSINQYAGFMLQNTTPGDSLFYMLQLAP</sequence>
<dbReference type="AlphaFoldDB" id="X0WJ50"/>
<proteinExistence type="predicted"/>